<proteinExistence type="predicted"/>
<dbReference type="EMBL" id="OU015568">
    <property type="protein sequence ID" value="CAG5088667.1"/>
    <property type="molecule type" value="Genomic_DNA"/>
</dbReference>
<evidence type="ECO:0000313" key="3">
    <source>
        <dbReference type="Proteomes" id="UP001158576"/>
    </source>
</evidence>
<reference evidence="2 3" key="1">
    <citation type="submission" date="2021-04" db="EMBL/GenBank/DDBJ databases">
        <authorList>
            <person name="Bliznina A."/>
        </authorList>
    </citation>
    <scope>NUCLEOTIDE SEQUENCE [LARGE SCALE GENOMIC DNA]</scope>
</reference>
<protein>
    <submittedName>
        <fullName evidence="2">Oidioi.mRNA.OKI2018_I69.PAR.g11923.t1.cds</fullName>
    </submittedName>
</protein>
<accession>A0ABN7S109</accession>
<sequence>MGSKPSKSVGPLEHFNIAEIQAIEDENESARAKQLLVIRQRNLRHRSIISRRTLGHRKTIRSSIFEDVALEDLCEASGLECDEVEKTGRVKAKCKEETLRRLTTHEATKEVFQNKESFQKFMDSRMGTKEENPAGGGGMLLNPNFRLDITRSNLSFTRSNLSLSYSKSNTEVAEQSHESSEYKRANTINNPLKPWREYEIMPSIRDMTSEHTLDDCSKRRVSKIMEPMKQKPLSEEFYTPNFGRTSIGPMMESGISITRTDTNNKSHSIQRGRSSYIGPAGRKSVLTNHVTGRSSVITDRSRRQSIAIDALKDRRTSKKKRKSTMEPKTIYSLDQDFKSTLYTTISPENRKKVSIACRVNEETLMMAESMTKSKEKKKKICPFF</sequence>
<evidence type="ECO:0000256" key="1">
    <source>
        <dbReference type="SAM" id="MobiDB-lite"/>
    </source>
</evidence>
<keyword evidence="3" id="KW-1185">Reference proteome</keyword>
<dbReference type="Proteomes" id="UP001158576">
    <property type="component" value="Chromosome PAR"/>
</dbReference>
<gene>
    <name evidence="2" type="ORF">OKIOD_LOCUS3481</name>
</gene>
<feature type="compositionally biased region" description="Polar residues" evidence="1">
    <location>
        <begin position="261"/>
        <end position="273"/>
    </location>
</feature>
<name>A0ABN7S109_OIKDI</name>
<organism evidence="2 3">
    <name type="scientific">Oikopleura dioica</name>
    <name type="common">Tunicate</name>
    <dbReference type="NCBI Taxonomy" id="34765"/>
    <lineage>
        <taxon>Eukaryota</taxon>
        <taxon>Metazoa</taxon>
        <taxon>Chordata</taxon>
        <taxon>Tunicata</taxon>
        <taxon>Appendicularia</taxon>
        <taxon>Copelata</taxon>
        <taxon>Oikopleuridae</taxon>
        <taxon>Oikopleura</taxon>
    </lineage>
</organism>
<feature type="region of interest" description="Disordered" evidence="1">
    <location>
        <begin position="261"/>
        <end position="281"/>
    </location>
</feature>
<evidence type="ECO:0000313" key="2">
    <source>
        <dbReference type="EMBL" id="CAG5088667.1"/>
    </source>
</evidence>